<sequence length="197" mass="21423">MSEFKRSRPGPVNFSSIPPCWRQLGLRGEATTPVIPISQEQLSGAGFLLPFEGPDCCPVTLGLGTGWRPTRSGVWTAQTCKLSPERPVVRDPLQVQRFSSSPPDDPDGADERCGGGRAQVGCCPRESGLQPARTDCGGGNGAISRHPWLQVGVGQQLSEEQRMGGPDEGKASCGRSDGLSRRTRRRCQWRHWMARRA</sequence>
<reference evidence="2" key="1">
    <citation type="journal article" date="2022" name="bioRxiv">
        <title>Sequencing and chromosome-scale assembly of the giantPleurodeles waltlgenome.</title>
        <authorList>
            <person name="Brown T."/>
            <person name="Elewa A."/>
            <person name="Iarovenko S."/>
            <person name="Subramanian E."/>
            <person name="Araus A.J."/>
            <person name="Petzold A."/>
            <person name="Susuki M."/>
            <person name="Suzuki K.-i.T."/>
            <person name="Hayashi T."/>
            <person name="Toyoda A."/>
            <person name="Oliveira C."/>
            <person name="Osipova E."/>
            <person name="Leigh N.D."/>
            <person name="Simon A."/>
            <person name="Yun M.H."/>
        </authorList>
    </citation>
    <scope>NUCLEOTIDE SEQUENCE</scope>
    <source>
        <strain evidence="2">20211129_DDA</strain>
        <tissue evidence="2">Liver</tissue>
    </source>
</reference>
<proteinExistence type="predicted"/>
<evidence type="ECO:0000313" key="3">
    <source>
        <dbReference type="Proteomes" id="UP001066276"/>
    </source>
</evidence>
<feature type="region of interest" description="Disordered" evidence="1">
    <location>
        <begin position="91"/>
        <end position="115"/>
    </location>
</feature>
<protein>
    <submittedName>
        <fullName evidence="2">Uncharacterized protein</fullName>
    </submittedName>
</protein>
<evidence type="ECO:0000256" key="1">
    <source>
        <dbReference type="SAM" id="MobiDB-lite"/>
    </source>
</evidence>
<organism evidence="2 3">
    <name type="scientific">Pleurodeles waltl</name>
    <name type="common">Iberian ribbed newt</name>
    <dbReference type="NCBI Taxonomy" id="8319"/>
    <lineage>
        <taxon>Eukaryota</taxon>
        <taxon>Metazoa</taxon>
        <taxon>Chordata</taxon>
        <taxon>Craniata</taxon>
        <taxon>Vertebrata</taxon>
        <taxon>Euteleostomi</taxon>
        <taxon>Amphibia</taxon>
        <taxon>Batrachia</taxon>
        <taxon>Caudata</taxon>
        <taxon>Salamandroidea</taxon>
        <taxon>Salamandridae</taxon>
        <taxon>Pleurodelinae</taxon>
        <taxon>Pleurodeles</taxon>
    </lineage>
</organism>
<evidence type="ECO:0000313" key="2">
    <source>
        <dbReference type="EMBL" id="KAJ1170367.1"/>
    </source>
</evidence>
<feature type="region of interest" description="Disordered" evidence="1">
    <location>
        <begin position="154"/>
        <end position="182"/>
    </location>
</feature>
<feature type="compositionally biased region" description="Basic and acidic residues" evidence="1">
    <location>
        <begin position="159"/>
        <end position="170"/>
    </location>
</feature>
<dbReference type="AlphaFoldDB" id="A0AAV7T1T8"/>
<dbReference type="Proteomes" id="UP001066276">
    <property type="component" value="Chromosome 4_1"/>
</dbReference>
<accession>A0AAV7T1T8</accession>
<gene>
    <name evidence="2" type="ORF">NDU88_002244</name>
</gene>
<name>A0AAV7T1T8_PLEWA</name>
<dbReference type="EMBL" id="JANPWB010000007">
    <property type="protein sequence ID" value="KAJ1170367.1"/>
    <property type="molecule type" value="Genomic_DNA"/>
</dbReference>
<keyword evidence="3" id="KW-1185">Reference proteome</keyword>
<comment type="caution">
    <text evidence="2">The sequence shown here is derived from an EMBL/GenBank/DDBJ whole genome shotgun (WGS) entry which is preliminary data.</text>
</comment>